<dbReference type="EMBL" id="CADCWK010000223">
    <property type="protein sequence ID" value="CAA9565491.1"/>
    <property type="molecule type" value="Genomic_DNA"/>
</dbReference>
<evidence type="ECO:0000313" key="3">
    <source>
        <dbReference type="EMBL" id="CAA9565491.1"/>
    </source>
</evidence>
<dbReference type="PANTHER" id="PTHR40057:SF1">
    <property type="entry name" value="SLR1162 PROTEIN"/>
    <property type="match status" value="1"/>
</dbReference>
<feature type="domain" description="ABM" evidence="2">
    <location>
        <begin position="49"/>
        <end position="124"/>
    </location>
</feature>
<evidence type="ECO:0000259" key="2">
    <source>
        <dbReference type="Pfam" id="PF03992"/>
    </source>
</evidence>
<dbReference type="Pfam" id="PF03992">
    <property type="entry name" value="ABM"/>
    <property type="match status" value="1"/>
</dbReference>
<organism evidence="3">
    <name type="scientific">uncultured Thermomicrobiales bacterium</name>
    <dbReference type="NCBI Taxonomy" id="1645740"/>
    <lineage>
        <taxon>Bacteria</taxon>
        <taxon>Pseudomonadati</taxon>
        <taxon>Thermomicrobiota</taxon>
        <taxon>Thermomicrobia</taxon>
        <taxon>Thermomicrobiales</taxon>
        <taxon>environmental samples</taxon>
    </lineage>
</organism>
<dbReference type="PANTHER" id="PTHR40057">
    <property type="entry name" value="SLR1162 PROTEIN"/>
    <property type="match status" value="1"/>
</dbReference>
<keyword evidence="1" id="KW-0812">Transmembrane</keyword>
<dbReference type="InterPro" id="IPR038762">
    <property type="entry name" value="ABM_predict"/>
</dbReference>
<dbReference type="SUPFAM" id="SSF54909">
    <property type="entry name" value="Dimeric alpha+beta barrel"/>
    <property type="match status" value="1"/>
</dbReference>
<feature type="transmembrane region" description="Helical" evidence="1">
    <location>
        <begin position="184"/>
        <end position="207"/>
    </location>
</feature>
<sequence length="224" mass="24955">MSDHNQSGRYAPIAHGSEMLVTSEPDIGHAEGMTLPSRVGGVPPGTPAPVTVMITWNVLAGQERAFEEWAHGITEAGYRYPGHLGSNWFRLGDASHRYRTVIRFASDDALRGWMESDERRDWIRRVEGYTRRSEQRLSGMETWFTLPGTTAPAPPRWKMFLVTVVCSYAVSLTVNLALGDVLAAVPIGVRVLISTVILVGALTWPILPNVTRLLRRFLYPPEDL</sequence>
<proteinExistence type="predicted"/>
<name>A0A6J4UZX4_9BACT</name>
<dbReference type="InterPro" id="IPR011008">
    <property type="entry name" value="Dimeric_a/b-barrel"/>
</dbReference>
<keyword evidence="1" id="KW-1133">Transmembrane helix</keyword>
<dbReference type="InterPro" id="IPR007138">
    <property type="entry name" value="ABM_dom"/>
</dbReference>
<reference evidence="3" key="1">
    <citation type="submission" date="2020-02" db="EMBL/GenBank/DDBJ databases">
        <authorList>
            <person name="Meier V. D."/>
        </authorList>
    </citation>
    <scope>NUCLEOTIDE SEQUENCE</scope>
    <source>
        <strain evidence="3">AVDCRST_MAG33</strain>
    </source>
</reference>
<keyword evidence="1" id="KW-0472">Membrane</keyword>
<dbReference type="Gene3D" id="3.30.70.100">
    <property type="match status" value="1"/>
</dbReference>
<accession>A0A6J4UZX4</accession>
<dbReference type="AlphaFoldDB" id="A0A6J4UZX4"/>
<feature type="transmembrane region" description="Helical" evidence="1">
    <location>
        <begin position="159"/>
        <end position="178"/>
    </location>
</feature>
<evidence type="ECO:0000256" key="1">
    <source>
        <dbReference type="SAM" id="Phobius"/>
    </source>
</evidence>
<protein>
    <recommendedName>
        <fullName evidence="2">ABM domain-containing protein</fullName>
    </recommendedName>
</protein>
<gene>
    <name evidence="3" type="ORF">AVDCRST_MAG33-2000</name>
</gene>